<dbReference type="PANTHER" id="PTHR35008">
    <property type="entry name" value="BLL4482 PROTEIN-RELATED"/>
    <property type="match status" value="1"/>
</dbReference>
<dbReference type="InterPro" id="IPR051459">
    <property type="entry name" value="Cytochrome_c-type_DH"/>
</dbReference>
<keyword evidence="5" id="KW-0732">Signal</keyword>
<evidence type="ECO:0000313" key="8">
    <source>
        <dbReference type="Proteomes" id="UP000264120"/>
    </source>
</evidence>
<dbReference type="AlphaFoldDB" id="A0A347WET9"/>
<dbReference type="InterPro" id="IPR009056">
    <property type="entry name" value="Cyt_c-like_dom"/>
</dbReference>
<dbReference type="GO" id="GO:0046872">
    <property type="term" value="F:metal ion binding"/>
    <property type="evidence" value="ECO:0007669"/>
    <property type="project" value="UniProtKB-KW"/>
</dbReference>
<reference evidence="7 8" key="1">
    <citation type="submission" date="2017-08" db="EMBL/GenBank/DDBJ databases">
        <title>Complete genome sequence of Gluconacetobacter saccharivorans CV1 isolated from Fermented Vinegar.</title>
        <authorList>
            <person name="Kim S.-Y."/>
        </authorList>
    </citation>
    <scope>NUCLEOTIDE SEQUENCE [LARGE SCALE GENOMIC DNA]</scope>
    <source>
        <strain evidence="7 8">CV1</strain>
    </source>
</reference>
<dbReference type="InterPro" id="IPR036909">
    <property type="entry name" value="Cyt_c-like_dom_sf"/>
</dbReference>
<evidence type="ECO:0000256" key="1">
    <source>
        <dbReference type="ARBA" id="ARBA00022617"/>
    </source>
</evidence>
<dbReference type="PANTHER" id="PTHR35008:SF8">
    <property type="entry name" value="ALCOHOL DEHYDROGENASE CYTOCHROME C SUBUNIT"/>
    <property type="match status" value="1"/>
</dbReference>
<sequence length="166" mass="17112">MAPVTGAGSAGNVGMMKRLSAVTLGLLPLGNVAFAGDGAVLYQTNCSICHEAGAQGRPGQFPPLVGRAAQISATAEGRQYMAAVALNGIMGRITVGGDIYTGFMPSFKMLPDEDIAAILNHVASLPGGEETVLFTPSDIATARTERLSPPAVAEKRKILDVIHPLP</sequence>
<dbReference type="GO" id="GO:0009055">
    <property type="term" value="F:electron transfer activity"/>
    <property type="evidence" value="ECO:0007669"/>
    <property type="project" value="InterPro"/>
</dbReference>
<accession>A0A347WET9</accession>
<keyword evidence="1 4" id="KW-0349">Heme</keyword>
<dbReference type="Pfam" id="PF13442">
    <property type="entry name" value="Cytochrome_CBB3"/>
    <property type="match status" value="1"/>
</dbReference>
<feature type="signal peptide" evidence="5">
    <location>
        <begin position="1"/>
        <end position="35"/>
    </location>
</feature>
<feature type="domain" description="Cytochrome c" evidence="6">
    <location>
        <begin position="33"/>
        <end position="126"/>
    </location>
</feature>
<evidence type="ECO:0000259" key="6">
    <source>
        <dbReference type="PROSITE" id="PS51007"/>
    </source>
</evidence>
<evidence type="ECO:0000313" key="7">
    <source>
        <dbReference type="EMBL" id="AXY23382.1"/>
    </source>
</evidence>
<gene>
    <name evidence="7" type="primary">cycA_3</name>
    <name evidence="7" type="ORF">CD178_02635</name>
</gene>
<dbReference type="SUPFAM" id="SSF46626">
    <property type="entry name" value="Cytochrome c"/>
    <property type="match status" value="1"/>
</dbReference>
<keyword evidence="3 4" id="KW-0408">Iron</keyword>
<dbReference type="Proteomes" id="UP000264120">
    <property type="component" value="Chromosome"/>
</dbReference>
<dbReference type="GO" id="GO:0020037">
    <property type="term" value="F:heme binding"/>
    <property type="evidence" value="ECO:0007669"/>
    <property type="project" value="InterPro"/>
</dbReference>
<dbReference type="KEGG" id="ksc:CD178_02635"/>
<keyword evidence="8" id="KW-1185">Reference proteome</keyword>
<keyword evidence="2 4" id="KW-0479">Metal-binding</keyword>
<evidence type="ECO:0000256" key="5">
    <source>
        <dbReference type="SAM" id="SignalP"/>
    </source>
</evidence>
<dbReference type="Gene3D" id="1.10.760.10">
    <property type="entry name" value="Cytochrome c-like domain"/>
    <property type="match status" value="1"/>
</dbReference>
<name>A0A347WET9_9PROT</name>
<evidence type="ECO:0000256" key="2">
    <source>
        <dbReference type="ARBA" id="ARBA00022723"/>
    </source>
</evidence>
<protein>
    <submittedName>
        <fullName evidence="7">Cytochrome c-552</fullName>
    </submittedName>
</protein>
<proteinExistence type="predicted"/>
<evidence type="ECO:0000256" key="4">
    <source>
        <dbReference type="PROSITE-ProRule" id="PRU00433"/>
    </source>
</evidence>
<dbReference type="PROSITE" id="PS51007">
    <property type="entry name" value="CYTC"/>
    <property type="match status" value="1"/>
</dbReference>
<dbReference type="EMBL" id="CP023036">
    <property type="protein sequence ID" value="AXY23382.1"/>
    <property type="molecule type" value="Genomic_DNA"/>
</dbReference>
<feature type="chain" id="PRO_5016914868" evidence="5">
    <location>
        <begin position="36"/>
        <end position="166"/>
    </location>
</feature>
<evidence type="ECO:0000256" key="3">
    <source>
        <dbReference type="ARBA" id="ARBA00023004"/>
    </source>
</evidence>
<organism evidence="7 8">
    <name type="scientific">Komagataeibacter saccharivorans</name>
    <dbReference type="NCBI Taxonomy" id="265959"/>
    <lineage>
        <taxon>Bacteria</taxon>
        <taxon>Pseudomonadati</taxon>
        <taxon>Pseudomonadota</taxon>
        <taxon>Alphaproteobacteria</taxon>
        <taxon>Acetobacterales</taxon>
        <taxon>Acetobacteraceae</taxon>
        <taxon>Komagataeibacter</taxon>
    </lineage>
</organism>